<keyword evidence="3" id="KW-1185">Reference proteome</keyword>
<organism evidence="2 3">
    <name type="scientific">Flavobacterium algoritolerans</name>
    <dbReference type="NCBI Taxonomy" id="3041254"/>
    <lineage>
        <taxon>Bacteria</taxon>
        <taxon>Pseudomonadati</taxon>
        <taxon>Bacteroidota</taxon>
        <taxon>Flavobacteriia</taxon>
        <taxon>Flavobacteriales</taxon>
        <taxon>Flavobacteriaceae</taxon>
        <taxon>Flavobacterium</taxon>
    </lineage>
</organism>
<keyword evidence="1" id="KW-0812">Transmembrane</keyword>
<name>A0ABT6V847_9FLAO</name>
<proteinExistence type="predicted"/>
<accession>A0ABT6V847</accession>
<comment type="caution">
    <text evidence="2">The sequence shown here is derived from an EMBL/GenBank/DDBJ whole genome shotgun (WGS) entry which is preliminary data.</text>
</comment>
<evidence type="ECO:0000256" key="1">
    <source>
        <dbReference type="SAM" id="Phobius"/>
    </source>
</evidence>
<sequence length="277" mass="30921">MARSIGVIQNEMLDSIAADENLAELNSQSKVSIYRLIVFIVAFSIWVLENLFDTHKKEVDDIIEAKMPHRPSWYRTKAKAFQYGFALITDTDNYDNTGYTDDQVFNSKIIKYAAVTPSAGQILIKIATEAAGVLAPITPEQKASFDAYILEIADCGVKYIVVNHLPDILLLNLQIFRDPLVLDSTGMSIINGNYPVQDAINEYMKELPFNGELVLAHFIDKLQKAEGVVIPHIINAESQAIDINTNEYLDAEPINVKTVPVSGYFTIPNFDNVSYVV</sequence>
<dbReference type="RefSeq" id="WP_282715901.1">
    <property type="nucleotide sequence ID" value="NZ_JASCRZ010000002.1"/>
</dbReference>
<keyword evidence="1" id="KW-0472">Membrane</keyword>
<gene>
    <name evidence="2" type="ORF">QLS65_05845</name>
</gene>
<keyword evidence="1" id="KW-1133">Transmembrane helix</keyword>
<evidence type="ECO:0000313" key="2">
    <source>
        <dbReference type="EMBL" id="MDI5894405.1"/>
    </source>
</evidence>
<dbReference type="Proteomes" id="UP001243403">
    <property type="component" value="Unassembled WGS sequence"/>
</dbReference>
<dbReference type="EMBL" id="JASCRZ010000002">
    <property type="protein sequence ID" value="MDI5894405.1"/>
    <property type="molecule type" value="Genomic_DNA"/>
</dbReference>
<evidence type="ECO:0000313" key="3">
    <source>
        <dbReference type="Proteomes" id="UP001243403"/>
    </source>
</evidence>
<reference evidence="2 3" key="1">
    <citation type="submission" date="2023-04" db="EMBL/GenBank/DDBJ databases">
        <title>Two novel species of Flavobacterium.</title>
        <authorList>
            <person name="Liu Q."/>
            <person name="Xin Y.-H."/>
        </authorList>
    </citation>
    <scope>NUCLEOTIDE SEQUENCE [LARGE SCALE GENOMIC DNA]</scope>
    <source>
        <strain evidence="2 3">LB1P51</strain>
    </source>
</reference>
<feature type="transmembrane region" description="Helical" evidence="1">
    <location>
        <begin position="31"/>
        <end position="48"/>
    </location>
</feature>
<protein>
    <submittedName>
        <fullName evidence="2">Nucleotidyltransferase</fullName>
    </submittedName>
</protein>